<feature type="region of interest" description="Disordered" evidence="1">
    <location>
        <begin position="386"/>
        <end position="405"/>
    </location>
</feature>
<evidence type="ECO:0000256" key="1">
    <source>
        <dbReference type="SAM" id="MobiDB-lite"/>
    </source>
</evidence>
<feature type="region of interest" description="Disordered" evidence="1">
    <location>
        <begin position="300"/>
        <end position="320"/>
    </location>
</feature>
<feature type="compositionally biased region" description="Low complexity" evidence="1">
    <location>
        <begin position="149"/>
        <end position="159"/>
    </location>
</feature>
<dbReference type="AlphaFoldDB" id="A0A0C9MVR8"/>
<proteinExistence type="predicted"/>
<feature type="region of interest" description="Disordered" evidence="1">
    <location>
        <begin position="112"/>
        <end position="131"/>
    </location>
</feature>
<keyword evidence="3" id="KW-1185">Reference proteome</keyword>
<dbReference type="Proteomes" id="UP000053815">
    <property type="component" value="Unassembled WGS sequence"/>
</dbReference>
<accession>A0A0C9MVR8</accession>
<dbReference type="OrthoDB" id="2276091at2759"/>
<reference evidence="2" key="1">
    <citation type="submission" date="2014-09" db="EMBL/GenBank/DDBJ databases">
        <title>Draft genome sequence of an oleaginous Mucoromycotina fungus Mucor ambiguus NBRC6742.</title>
        <authorList>
            <person name="Takeda I."/>
            <person name="Yamane N."/>
            <person name="Morita T."/>
            <person name="Tamano K."/>
            <person name="Machida M."/>
            <person name="Baker S."/>
            <person name="Koike H."/>
        </authorList>
    </citation>
    <scope>NUCLEOTIDE SEQUENCE</scope>
    <source>
        <strain evidence="2">NBRC 6742</strain>
    </source>
</reference>
<feature type="region of interest" description="Disordered" evidence="1">
    <location>
        <begin position="1"/>
        <end position="32"/>
    </location>
</feature>
<feature type="region of interest" description="Disordered" evidence="1">
    <location>
        <begin position="142"/>
        <end position="173"/>
    </location>
</feature>
<feature type="compositionally biased region" description="Polar residues" evidence="1">
    <location>
        <begin position="160"/>
        <end position="173"/>
    </location>
</feature>
<feature type="compositionally biased region" description="Basic and acidic residues" evidence="1">
    <location>
        <begin position="112"/>
        <end position="123"/>
    </location>
</feature>
<sequence>MTNAFSSVLSLKRNRSTSTSKAHSVGSSEPVSKLSRLKSGLNIFSKISDAITQHHQDAQFNNYTKRTSFIGILQYFRNDQDTRNKSRLRRKATHDSDGYYEYHQYHQKLNKKQTDARQAERNIHTLPTPQAKKLTSILIKQSGTNPTSQQPQHQQHQPQLTKVSSRRSNATHVSASNITINSEDLTAKEFADIAGIRILPENDIGEEEEERYDDDPDNLIEVERKFSNGTSTDDDIHMHTVSTVSKSYLDYLDEHHRLSVISYVSLQSYSTNNKPKIWDNEFWLNPEEHHHYLQGSRISRSNSTATHRSNHTASNESTAAKRLLDRKPSTLVVVEPPILHELRTRSNENKADQNSRCVIKKGRFEIHLGDGNSTSGESTCILPTTTASDHIHHPDQQTTTTTATTTASAAISTANEGVLEWKRKRKD</sequence>
<protein>
    <submittedName>
        <fullName evidence="2">Uncharacterized protein</fullName>
    </submittedName>
</protein>
<gene>
    <name evidence="2" type="ORF">MAM1_0115d05673</name>
</gene>
<evidence type="ECO:0000313" key="3">
    <source>
        <dbReference type="Proteomes" id="UP000053815"/>
    </source>
</evidence>
<feature type="compositionally biased region" description="Polar residues" evidence="1">
    <location>
        <begin position="300"/>
        <end position="318"/>
    </location>
</feature>
<feature type="compositionally biased region" description="Polar residues" evidence="1">
    <location>
        <begin position="16"/>
        <end position="30"/>
    </location>
</feature>
<name>A0A0C9MVR8_9FUNG</name>
<organism evidence="2">
    <name type="scientific">Mucor ambiguus</name>
    <dbReference type="NCBI Taxonomy" id="91626"/>
    <lineage>
        <taxon>Eukaryota</taxon>
        <taxon>Fungi</taxon>
        <taxon>Fungi incertae sedis</taxon>
        <taxon>Mucoromycota</taxon>
        <taxon>Mucoromycotina</taxon>
        <taxon>Mucoromycetes</taxon>
        <taxon>Mucorales</taxon>
        <taxon>Mucorineae</taxon>
        <taxon>Mucoraceae</taxon>
        <taxon>Mucor</taxon>
    </lineage>
</organism>
<dbReference type="EMBL" id="DF836404">
    <property type="protein sequence ID" value="GAN06193.1"/>
    <property type="molecule type" value="Genomic_DNA"/>
</dbReference>
<evidence type="ECO:0000313" key="2">
    <source>
        <dbReference type="EMBL" id="GAN06193.1"/>
    </source>
</evidence>